<dbReference type="AlphaFoldDB" id="U9TAJ6"/>
<organism evidence="2">
    <name type="scientific">Rhizophagus irregularis (strain DAOM 181602 / DAOM 197198 / MUCL 43194)</name>
    <name type="common">Arbuscular mycorrhizal fungus</name>
    <name type="synonym">Glomus intraradices</name>
    <dbReference type="NCBI Taxonomy" id="747089"/>
    <lineage>
        <taxon>Eukaryota</taxon>
        <taxon>Fungi</taxon>
        <taxon>Fungi incertae sedis</taxon>
        <taxon>Mucoromycota</taxon>
        <taxon>Glomeromycotina</taxon>
        <taxon>Glomeromycetes</taxon>
        <taxon>Glomerales</taxon>
        <taxon>Glomeraceae</taxon>
        <taxon>Rhizophagus</taxon>
    </lineage>
</organism>
<evidence type="ECO:0000313" key="2">
    <source>
        <dbReference type="EMBL" id="ESA05179.1"/>
    </source>
</evidence>
<keyword evidence="1" id="KW-1133">Transmembrane helix</keyword>
<feature type="transmembrane region" description="Helical" evidence="1">
    <location>
        <begin position="7"/>
        <end position="25"/>
    </location>
</feature>
<accession>U9TAJ6</accession>
<feature type="transmembrane region" description="Helical" evidence="1">
    <location>
        <begin position="31"/>
        <end position="48"/>
    </location>
</feature>
<keyword evidence="1" id="KW-0812">Transmembrane</keyword>
<dbReference type="HOGENOM" id="CLU_2868755_0_0_1"/>
<proteinExistence type="predicted"/>
<dbReference type="EMBL" id="KI293363">
    <property type="protein sequence ID" value="ESA05179.1"/>
    <property type="molecule type" value="Genomic_DNA"/>
</dbReference>
<gene>
    <name evidence="2" type="ORF">GLOINDRAFT_229215</name>
</gene>
<keyword evidence="1" id="KW-0472">Membrane</keyword>
<protein>
    <submittedName>
        <fullName evidence="2">Uncharacterized protein</fullName>
    </submittedName>
</protein>
<reference evidence="2" key="1">
    <citation type="submission" date="2013-07" db="EMBL/GenBank/DDBJ databases">
        <title>The genome of an arbuscular mycorrhizal fungus provides insights into the evolution of the oldest plant symbiosis.</title>
        <authorList>
            <consortium name="DOE Joint Genome Institute"/>
            <person name="Tisserant E."/>
            <person name="Malbreil M."/>
            <person name="Kuo A."/>
            <person name="Kohler A."/>
            <person name="Symeonidi A."/>
            <person name="Balestrini R."/>
            <person name="Charron P."/>
            <person name="Duensing N."/>
            <person name="Frei-dit-Frey N."/>
            <person name="Gianinazzi-Pearson V."/>
            <person name="Gilbert B."/>
            <person name="Handa Y."/>
            <person name="Hijri M."/>
            <person name="Kaul R."/>
            <person name="Kawaguchi M."/>
            <person name="Krajinski F."/>
            <person name="Lammers P."/>
            <person name="Lapierre D."/>
            <person name="Masclaux F.G."/>
            <person name="Murat C."/>
            <person name="Morin E."/>
            <person name="Ndikumana S."/>
            <person name="Pagni M."/>
            <person name="Petitpierre D."/>
            <person name="Requena N."/>
            <person name="Rosikiewicz P."/>
            <person name="Riley R."/>
            <person name="Saito K."/>
            <person name="San Clemente H."/>
            <person name="Shapiro H."/>
            <person name="van Tuinen D."/>
            <person name="Becard G."/>
            <person name="Bonfante P."/>
            <person name="Paszkowski U."/>
            <person name="Shachar-Hill Y."/>
            <person name="Young J.P."/>
            <person name="Sanders I.R."/>
            <person name="Henrissat B."/>
            <person name="Rensing S.A."/>
            <person name="Grigoriev I.V."/>
            <person name="Corradi N."/>
            <person name="Roux C."/>
            <person name="Martin F."/>
        </authorList>
    </citation>
    <scope>NUCLEOTIDE SEQUENCE</scope>
    <source>
        <strain evidence="2">DAOM 197198</strain>
    </source>
</reference>
<sequence length="64" mass="8000">MHHFISFTFIFSCVYIISPFTNFFFYSCNSYHFFSFFVFTFQPIIFYVKYRFSCVFFFFSIFIS</sequence>
<evidence type="ECO:0000256" key="1">
    <source>
        <dbReference type="SAM" id="Phobius"/>
    </source>
</evidence>
<name>U9TAJ6_RHIID</name>